<dbReference type="Gene3D" id="3.90.950.20">
    <property type="entry name" value="CinA-like"/>
    <property type="match status" value="1"/>
</dbReference>
<dbReference type="SUPFAM" id="SSF142433">
    <property type="entry name" value="CinA-like"/>
    <property type="match status" value="1"/>
</dbReference>
<dbReference type="AlphaFoldDB" id="A0AB38YJK8"/>
<evidence type="ECO:0000313" key="2">
    <source>
        <dbReference type="EMBL" id="WLD59234.1"/>
    </source>
</evidence>
<reference evidence="2" key="1">
    <citation type="submission" date="2022-07" db="EMBL/GenBank/DDBJ databases">
        <title>Complete genome sequence of Salinispirillum sp. LH10-3-1 capable of multiple carbohydrate inversion isolated from a soda lake.</title>
        <authorList>
            <person name="Liu J."/>
            <person name="Zhai Y."/>
            <person name="Zhang H."/>
            <person name="Yang H."/>
            <person name="Qu J."/>
            <person name="Li J."/>
        </authorList>
    </citation>
    <scope>NUCLEOTIDE SEQUENCE</scope>
    <source>
        <strain evidence="2">LH 10-3-1</strain>
    </source>
</reference>
<proteinExistence type="predicted"/>
<dbReference type="EMBL" id="CP101717">
    <property type="protein sequence ID" value="WLD59234.1"/>
    <property type="molecule type" value="Genomic_DNA"/>
</dbReference>
<gene>
    <name evidence="2" type="ORF">NFC81_05455</name>
</gene>
<protein>
    <submittedName>
        <fullName evidence="2">CinA family protein</fullName>
    </submittedName>
</protein>
<dbReference type="InterPro" id="IPR008136">
    <property type="entry name" value="CinA_C"/>
</dbReference>
<sequence>MKVPSDHDLQEMAGQVAEALMRVGGRMATAESCTGGWIAKVCTDVAGCSDWFNGSLVTYNNAAKEHLAGVSTALLQEHGAVSEPVVLAMAEGAVQALDAQWGAAVSGIAGPTGGSVGKPVGTVWIAWGSAGNMQAERHIFIGDRDTVRRHSVAVALHNLLKTLQLQ</sequence>
<evidence type="ECO:0000259" key="1">
    <source>
        <dbReference type="Pfam" id="PF02464"/>
    </source>
</evidence>
<dbReference type="InterPro" id="IPR036653">
    <property type="entry name" value="CinA-like_C"/>
</dbReference>
<dbReference type="Pfam" id="PF02464">
    <property type="entry name" value="CinA"/>
    <property type="match status" value="1"/>
</dbReference>
<dbReference type="NCBIfam" id="TIGR00199">
    <property type="entry name" value="PncC_domain"/>
    <property type="match status" value="1"/>
</dbReference>
<organism evidence="2">
    <name type="scientific">Salinispirillum sp. LH 10-3-1</name>
    <dbReference type="NCBI Taxonomy" id="2952525"/>
    <lineage>
        <taxon>Bacteria</taxon>
        <taxon>Pseudomonadati</taxon>
        <taxon>Pseudomonadota</taxon>
        <taxon>Gammaproteobacteria</taxon>
        <taxon>Oceanospirillales</taxon>
        <taxon>Saccharospirillaceae</taxon>
        <taxon>Salinispirillum</taxon>
    </lineage>
</organism>
<feature type="domain" description="CinA C-terminal" evidence="1">
    <location>
        <begin position="10"/>
        <end position="163"/>
    </location>
</feature>
<accession>A0AB38YJK8</accession>
<name>A0AB38YJK8_9GAMM</name>
<dbReference type="RefSeq" id="WP_304996525.1">
    <property type="nucleotide sequence ID" value="NZ_CP101717.1"/>
</dbReference>